<dbReference type="Gene3D" id="3.40.720.10">
    <property type="entry name" value="Alkaline Phosphatase, subunit A"/>
    <property type="match status" value="1"/>
</dbReference>
<protein>
    <submittedName>
        <fullName evidence="4">Sulfatase N-terminal domain-containing protein</fullName>
    </submittedName>
    <submittedName>
        <fullName evidence="3">Sulfatase domain-containing protein</fullName>
    </submittedName>
</protein>
<reference evidence="3" key="1">
    <citation type="submission" date="2015-08" db="UniProtKB">
        <authorList>
            <consortium name="WormBaseParasite"/>
        </authorList>
    </citation>
    <scope>IDENTIFICATION</scope>
</reference>
<sequence length="691" mass="82668">MLVLRLSIFFKVLYSYDIWQNLSNNLNSSLSDNFKEAIESLKNTSTISQCEFKKFPIYNNFLELKKTYHSPRCQKRYKNTFVYFKDGFLRYKNQHFFYKCKYQCSYPKGESEIVLGKWKNINKAKPDCDVFEVQCSTTFWPHYIIFQDLFIQIVKRKKPKTKTITFLKDFYKNKNLNNKYNVHLIIFDSISHFSFIRGLKKTLHYLETEYSAVNFKLHNKVGENSLPNGYAFLLNKQISNVHNFLNSSKFIISDFFKDGKNLCKEYLDNESFIVKYYQQLNYTIFNGEDSSSTIFTTNNCKGFKNHYAQHTSRPYTLKLYNKMYYKNNKFLKIYESKCMKSLVYQFDYLSEFMKVYNDSKQFTFSWITNMAHNHLTGHYEYDDYLKNFFIKNKVLFNNGFLILMADHGFRMGEYRYSDIGHYESNNPFLIISIPKELRDNSSEVIKNLKANSNKHTSQYDIYATMLDILTEGSRTNFKNMSYFNFSNIIKNDVIKGDSLLREINKTRTCYLMKISSEFCLCRESFEEYNQSLPIFYENEKNITYNSSVIVSVLKKNFIHELNNQLEIGNITKYCERFNEKLGGDFKLKYIYSIEKKILFHVVQDVLPKGRFEGYFNEDGKILFNTIERLDKYSKYSDHCLPHHPYKKFCYCKKNIFKSSQNIFEKGNKNLMNFFTRIVYNMKNIFKKTLLF</sequence>
<dbReference type="InterPro" id="IPR004245">
    <property type="entry name" value="DUF229"/>
</dbReference>
<dbReference type="WBParaSite" id="TCONS_00013186.p1">
    <property type="protein sequence ID" value="TCONS_00013186.p1"/>
    <property type="gene ID" value="XLOC_008989"/>
</dbReference>
<dbReference type="AlphaFoldDB" id="A0A0K0DZ04"/>
<organism evidence="3">
    <name type="scientific">Strongyloides stercoralis</name>
    <name type="common">Threadworm</name>
    <dbReference type="NCBI Taxonomy" id="6248"/>
    <lineage>
        <taxon>Eukaryota</taxon>
        <taxon>Metazoa</taxon>
        <taxon>Ecdysozoa</taxon>
        <taxon>Nematoda</taxon>
        <taxon>Chromadorea</taxon>
        <taxon>Rhabditida</taxon>
        <taxon>Tylenchina</taxon>
        <taxon>Panagrolaimomorpha</taxon>
        <taxon>Strongyloidoidea</taxon>
        <taxon>Strongyloididae</taxon>
        <taxon>Strongyloides</taxon>
    </lineage>
</organism>
<dbReference type="Pfam" id="PF02995">
    <property type="entry name" value="DUF229"/>
    <property type="match status" value="1"/>
</dbReference>
<accession>A0A0K0DZ04</accession>
<dbReference type="CDD" id="cd16021">
    <property type="entry name" value="ALP_like"/>
    <property type="match status" value="1"/>
</dbReference>
<dbReference type="GO" id="GO:0005615">
    <property type="term" value="C:extracellular space"/>
    <property type="evidence" value="ECO:0007669"/>
    <property type="project" value="TreeGrafter"/>
</dbReference>
<dbReference type="WBParaSite" id="SSTP_0000247100.1">
    <property type="protein sequence ID" value="SSTP_0000247100.1"/>
    <property type="gene ID" value="SSTP_0000247100"/>
</dbReference>
<dbReference type="Proteomes" id="UP000035681">
    <property type="component" value="Unplaced"/>
</dbReference>
<evidence type="ECO:0000256" key="1">
    <source>
        <dbReference type="SAM" id="SignalP"/>
    </source>
</evidence>
<dbReference type="InterPro" id="IPR017850">
    <property type="entry name" value="Alkaline_phosphatase_core_sf"/>
</dbReference>
<feature type="signal peptide" evidence="1">
    <location>
        <begin position="1"/>
        <end position="15"/>
    </location>
</feature>
<proteinExistence type="predicted"/>
<keyword evidence="1" id="KW-0732">Signal</keyword>
<dbReference type="PANTHER" id="PTHR10974:SF75">
    <property type="entry name" value="SULFATASE DOMAIN-CONTAINING PROTEIN"/>
    <property type="match status" value="1"/>
</dbReference>
<keyword evidence="2" id="KW-1185">Reference proteome</keyword>
<dbReference type="STRING" id="6248.A0A0K0DZ04"/>
<name>A0A0K0DZ04_STRER</name>
<dbReference type="SUPFAM" id="SSF53649">
    <property type="entry name" value="Alkaline phosphatase-like"/>
    <property type="match status" value="1"/>
</dbReference>
<evidence type="ECO:0000313" key="3">
    <source>
        <dbReference type="WBParaSite" id="SSTP_0000247100.1"/>
    </source>
</evidence>
<evidence type="ECO:0000313" key="2">
    <source>
        <dbReference type="Proteomes" id="UP000035681"/>
    </source>
</evidence>
<evidence type="ECO:0000313" key="4">
    <source>
        <dbReference type="WBParaSite" id="TCONS_00013186.p1"/>
    </source>
</evidence>
<feature type="chain" id="PRO_5012926756" evidence="1">
    <location>
        <begin position="16"/>
        <end position="691"/>
    </location>
</feature>
<dbReference type="PANTHER" id="PTHR10974">
    <property type="entry name" value="FI08016P-RELATED"/>
    <property type="match status" value="1"/>
</dbReference>